<protein>
    <recommendedName>
        <fullName evidence="2">Predicted hydrolase N-terminal domain-containing protein</fullName>
    </recommendedName>
</protein>
<keyword evidence="4" id="KW-1185">Reference proteome</keyword>
<proteinExistence type="predicted"/>
<name>A0ABN6IC48_9MYCO</name>
<feature type="region of interest" description="Disordered" evidence="1">
    <location>
        <begin position="114"/>
        <end position="136"/>
    </location>
</feature>
<dbReference type="Proteomes" id="UP000826012">
    <property type="component" value="Chromosome"/>
</dbReference>
<sequence length="136" mass="14426">MQLQYLSIPALIGSAGGDPWAINASLQAGSPLQIANLAGAFRKAGRCTKEANDAFEQARIRFETAWNHQNGDHPITGSDEVQRVTKALIAQLTVTALHDSSVDRAQIWLTARPGPAAVPASAGPHRAPGSGTRERH</sequence>
<evidence type="ECO:0000259" key="2">
    <source>
        <dbReference type="Pfam" id="PF22905"/>
    </source>
</evidence>
<evidence type="ECO:0000313" key="4">
    <source>
        <dbReference type="Proteomes" id="UP000826012"/>
    </source>
</evidence>
<feature type="compositionally biased region" description="Low complexity" evidence="1">
    <location>
        <begin position="114"/>
        <end position="124"/>
    </location>
</feature>
<dbReference type="Pfam" id="PF22905">
    <property type="entry name" value="Hydro_N_hd"/>
    <property type="match status" value="1"/>
</dbReference>
<evidence type="ECO:0000313" key="3">
    <source>
        <dbReference type="EMBL" id="BCZ21181.1"/>
    </source>
</evidence>
<organism evidence="3 4">
    <name type="scientific">Mycobacterium senriense</name>
    <dbReference type="NCBI Taxonomy" id="2775496"/>
    <lineage>
        <taxon>Bacteria</taxon>
        <taxon>Bacillati</taxon>
        <taxon>Actinomycetota</taxon>
        <taxon>Actinomycetes</taxon>
        <taxon>Mycobacteriales</taxon>
        <taxon>Mycobacteriaceae</taxon>
        <taxon>Mycobacterium</taxon>
        <taxon>Mycobacterium avium complex (MAC)</taxon>
    </lineage>
</organism>
<reference evidence="3 4" key="1">
    <citation type="submission" date="2021-07" db="EMBL/GenBank/DDBJ databases">
        <title>Complete genome sequence of nontuberculous Mycobacterium sp. TY59.</title>
        <authorList>
            <person name="Fukushima K."/>
        </authorList>
    </citation>
    <scope>NUCLEOTIDE SEQUENCE [LARGE SCALE GENOMIC DNA]</scope>
    <source>
        <strain evidence="3 4">TY59</strain>
    </source>
</reference>
<dbReference type="EMBL" id="AP024828">
    <property type="protein sequence ID" value="BCZ21181.1"/>
    <property type="molecule type" value="Genomic_DNA"/>
</dbReference>
<dbReference type="InterPro" id="IPR054469">
    <property type="entry name" value="Pred_hydrolase_N"/>
</dbReference>
<evidence type="ECO:0000256" key="1">
    <source>
        <dbReference type="SAM" id="MobiDB-lite"/>
    </source>
</evidence>
<accession>A0ABN6IC48</accession>
<gene>
    <name evidence="3" type="ORF">MTY59_10360</name>
</gene>
<feature type="domain" description="Predicted hydrolase N-terminal" evidence="2">
    <location>
        <begin position="1"/>
        <end position="91"/>
    </location>
</feature>